<dbReference type="RefSeq" id="WP_147234590.1">
    <property type="nucleotide sequence ID" value="NZ_VOQS01000001.1"/>
</dbReference>
<reference evidence="3 4" key="1">
    <citation type="journal article" date="2018" name="Int. J. Syst. Evol. Microbiol.">
        <title>Paraburkholderia azotifigens sp. nov., a nitrogen-fixing bacterium isolated from paddy soil.</title>
        <authorList>
            <person name="Choi G.M."/>
            <person name="Im W.T."/>
        </authorList>
    </citation>
    <scope>NUCLEOTIDE SEQUENCE [LARGE SCALE GENOMIC DNA]</scope>
    <source>
        <strain evidence="3 4">NF 2-5-3</strain>
    </source>
</reference>
<evidence type="ECO:0000256" key="2">
    <source>
        <dbReference type="SAM" id="SignalP"/>
    </source>
</evidence>
<dbReference type="InterPro" id="IPR016007">
    <property type="entry name" value="Alpha_rhamnosid"/>
</dbReference>
<dbReference type="Proteomes" id="UP000321776">
    <property type="component" value="Unassembled WGS sequence"/>
</dbReference>
<evidence type="ECO:0000256" key="1">
    <source>
        <dbReference type="SAM" id="MobiDB-lite"/>
    </source>
</evidence>
<feature type="region of interest" description="Disordered" evidence="1">
    <location>
        <begin position="160"/>
        <end position="202"/>
    </location>
</feature>
<dbReference type="PANTHER" id="PTHR33307">
    <property type="entry name" value="ALPHA-RHAMNOSIDASE (EUROFUNG)"/>
    <property type="match status" value="1"/>
</dbReference>
<dbReference type="PANTHER" id="PTHR33307:SF6">
    <property type="entry name" value="ALPHA-RHAMNOSIDASE (EUROFUNG)-RELATED"/>
    <property type="match status" value="1"/>
</dbReference>
<accession>A0A5C6VTN2</accession>
<sequence length="202" mass="22429">MKFRKLIVAVVMLTLQSFCLAQTAAPGTGVRIQSTTVEYASSPLGIDTPKPRLSWILASDERNQKQSAYEVKVATSSSLLARPDVWDSGRVATDQSALVLYGGAPLLSRTRYYWTVRVWDAQGRPSAWSKPSWWEMGLLSKSDWHAQYIGHDQVLSLPAGFNKSNQPAQLNPGETQGQSFTSSKPFFQSPRRSQHSSRLVQA</sequence>
<evidence type="ECO:0008006" key="5">
    <source>
        <dbReference type="Google" id="ProtNLM"/>
    </source>
</evidence>
<name>A0A5C6VTN2_9BURK</name>
<comment type="caution">
    <text evidence="3">The sequence shown here is derived from an EMBL/GenBank/DDBJ whole genome shotgun (WGS) entry which is preliminary data.</text>
</comment>
<proteinExistence type="predicted"/>
<dbReference type="Gene3D" id="2.60.40.10">
    <property type="entry name" value="Immunoglobulins"/>
    <property type="match status" value="1"/>
</dbReference>
<gene>
    <name evidence="3" type="ORF">FRZ40_15340</name>
</gene>
<dbReference type="Pfam" id="PF25788">
    <property type="entry name" value="Ig_Rha78A_N"/>
    <property type="match status" value="1"/>
</dbReference>
<keyword evidence="2" id="KW-0732">Signal</keyword>
<dbReference type="InterPro" id="IPR013783">
    <property type="entry name" value="Ig-like_fold"/>
</dbReference>
<feature type="signal peptide" evidence="2">
    <location>
        <begin position="1"/>
        <end position="21"/>
    </location>
</feature>
<organism evidence="3 4">
    <name type="scientific">Paraburkholderia azotifigens</name>
    <dbReference type="NCBI Taxonomy" id="2057004"/>
    <lineage>
        <taxon>Bacteria</taxon>
        <taxon>Pseudomonadati</taxon>
        <taxon>Pseudomonadota</taxon>
        <taxon>Betaproteobacteria</taxon>
        <taxon>Burkholderiales</taxon>
        <taxon>Burkholderiaceae</taxon>
        <taxon>Paraburkholderia</taxon>
    </lineage>
</organism>
<dbReference type="EMBL" id="VOQS01000001">
    <property type="protein sequence ID" value="TXC88852.1"/>
    <property type="molecule type" value="Genomic_DNA"/>
</dbReference>
<feature type="compositionally biased region" description="Polar residues" evidence="1">
    <location>
        <begin position="162"/>
        <end position="186"/>
    </location>
</feature>
<feature type="chain" id="PRO_5022978222" description="Alpha-L-rhamnosidase" evidence="2">
    <location>
        <begin position="22"/>
        <end position="202"/>
    </location>
</feature>
<protein>
    <recommendedName>
        <fullName evidence="5">Alpha-L-rhamnosidase</fullName>
    </recommendedName>
</protein>
<dbReference type="AlphaFoldDB" id="A0A5C6VTN2"/>
<evidence type="ECO:0000313" key="3">
    <source>
        <dbReference type="EMBL" id="TXC88852.1"/>
    </source>
</evidence>
<evidence type="ECO:0000313" key="4">
    <source>
        <dbReference type="Proteomes" id="UP000321776"/>
    </source>
</evidence>